<evidence type="ECO:0000259" key="11">
    <source>
        <dbReference type="PROSITE" id="PS51767"/>
    </source>
</evidence>
<dbReference type="GO" id="GO:0006508">
    <property type="term" value="P:proteolysis"/>
    <property type="evidence" value="ECO:0007669"/>
    <property type="project" value="UniProtKB-KW"/>
</dbReference>
<gene>
    <name evidence="13" type="primary">LOC117564574</name>
</gene>
<dbReference type="OrthoDB" id="771136at2759"/>
<dbReference type="RefSeq" id="XP_034099306.1">
    <property type="nucleotide sequence ID" value="XM_034243415.2"/>
</dbReference>
<feature type="chain" id="PRO_5027759347" evidence="10">
    <location>
        <begin position="31"/>
        <end position="440"/>
    </location>
</feature>
<organism evidence="12 13">
    <name type="scientific">Drosophila albomicans</name>
    <name type="common">Fruit fly</name>
    <dbReference type="NCBI Taxonomy" id="7291"/>
    <lineage>
        <taxon>Eukaryota</taxon>
        <taxon>Metazoa</taxon>
        <taxon>Ecdysozoa</taxon>
        <taxon>Arthropoda</taxon>
        <taxon>Hexapoda</taxon>
        <taxon>Insecta</taxon>
        <taxon>Pterygota</taxon>
        <taxon>Neoptera</taxon>
        <taxon>Endopterygota</taxon>
        <taxon>Diptera</taxon>
        <taxon>Brachycera</taxon>
        <taxon>Muscomorpha</taxon>
        <taxon>Ephydroidea</taxon>
        <taxon>Drosophilidae</taxon>
        <taxon>Drosophila</taxon>
    </lineage>
</organism>
<evidence type="ECO:0000256" key="3">
    <source>
        <dbReference type="ARBA" id="ARBA00022750"/>
    </source>
</evidence>
<sequence>MQCNWRQNWMLWLTALLLLLLLQLDESVAAAKSQKRRRHKAHHVKLERHDHEHHEKSLSNLQFEMLALRTKLKLKSNETVSQSQSTTSVNGVSTPRVPLGNAYNTEYFGTIQIGSQQTFKVLFDTASSNLWVPSVKCPTNNCTNMERYNSSLSSSYQANGTAFEIQYASHNNQPTILEGFLSTDTVTIAGLAIKGQTFAEITALPSGVFSRANFDGIFGLGFQEISIDDVTPPMYKLVEQDLITQPTFSIYLNRNNTGTIDPSGGKLLLGPSDPTLYSGCLTYVPLSVVGYWQFTTGSIQLGESSNNKLCSNCETILDVGTSLIVAPLPALKRINALLGITEADKRDGVYTIDCARIPSLPSLTLNIGRHDFTLKASDYVVQYKSTCVSGFTSLDDGSTELSDDRGTDYSTLWVLGDVFMGPFYLEFDLGYKRIGIAPKI</sequence>
<dbReference type="Proteomes" id="UP000515160">
    <property type="component" value="Chromosome 2L"/>
</dbReference>
<comment type="similarity">
    <text evidence="1">Belongs to the peptidase A1 family.</text>
</comment>
<evidence type="ECO:0000256" key="1">
    <source>
        <dbReference type="ARBA" id="ARBA00007447"/>
    </source>
</evidence>
<keyword evidence="3" id="KW-0064">Aspartyl protease</keyword>
<keyword evidence="5 8" id="KW-1015">Disulfide bond</keyword>
<dbReference type="PANTHER" id="PTHR47966">
    <property type="entry name" value="BETA-SITE APP-CLEAVING ENZYME, ISOFORM A-RELATED"/>
    <property type="match status" value="1"/>
</dbReference>
<evidence type="ECO:0000256" key="2">
    <source>
        <dbReference type="ARBA" id="ARBA00022670"/>
    </source>
</evidence>
<dbReference type="FunFam" id="2.40.70.10:FF:000002">
    <property type="entry name" value="Vacuolar aspartic proteinase"/>
    <property type="match status" value="1"/>
</dbReference>
<dbReference type="PANTHER" id="PTHR47966:SF51">
    <property type="entry name" value="BETA-SITE APP-CLEAVING ENZYME, ISOFORM A-RELATED"/>
    <property type="match status" value="1"/>
</dbReference>
<feature type="active site" evidence="7">
    <location>
        <position position="318"/>
    </location>
</feature>
<dbReference type="GeneID" id="117564574"/>
<dbReference type="SUPFAM" id="SSF50630">
    <property type="entry name" value="Acid proteases"/>
    <property type="match status" value="1"/>
</dbReference>
<dbReference type="Gene3D" id="2.60.40.1960">
    <property type="match status" value="1"/>
</dbReference>
<evidence type="ECO:0000313" key="13">
    <source>
        <dbReference type="RefSeq" id="XP_034099306.1"/>
    </source>
</evidence>
<feature type="domain" description="Peptidase A1" evidence="11">
    <location>
        <begin position="107"/>
        <end position="437"/>
    </location>
</feature>
<dbReference type="InterPro" id="IPR033121">
    <property type="entry name" value="PEPTIDASE_A1"/>
</dbReference>
<evidence type="ECO:0000256" key="5">
    <source>
        <dbReference type="ARBA" id="ARBA00023157"/>
    </source>
</evidence>
<feature type="active site" evidence="7">
    <location>
        <position position="124"/>
    </location>
</feature>
<evidence type="ECO:0000256" key="8">
    <source>
        <dbReference type="PIRSR" id="PIRSR601461-2"/>
    </source>
</evidence>
<dbReference type="PROSITE" id="PS51767">
    <property type="entry name" value="PEPTIDASE_A1"/>
    <property type="match status" value="1"/>
</dbReference>
<keyword evidence="12" id="KW-1185">Reference proteome</keyword>
<protein>
    <submittedName>
        <fullName evidence="13">Lysosomal aspartic protease</fullName>
    </submittedName>
</protein>
<dbReference type="GO" id="GO:0004190">
    <property type="term" value="F:aspartic-type endopeptidase activity"/>
    <property type="evidence" value="ECO:0007669"/>
    <property type="project" value="UniProtKB-KW"/>
</dbReference>
<reference evidence="13" key="1">
    <citation type="submission" date="2025-08" db="UniProtKB">
        <authorList>
            <consortium name="RefSeq"/>
        </authorList>
    </citation>
    <scope>IDENTIFICATION</scope>
    <source>
        <strain evidence="13">15112-1751.03</strain>
        <tissue evidence="13">Whole Adult</tissue>
    </source>
</reference>
<evidence type="ECO:0000256" key="4">
    <source>
        <dbReference type="ARBA" id="ARBA00022801"/>
    </source>
</evidence>
<dbReference type="Gene3D" id="2.40.70.10">
    <property type="entry name" value="Acid Proteases"/>
    <property type="match status" value="2"/>
</dbReference>
<evidence type="ECO:0000256" key="6">
    <source>
        <dbReference type="ARBA" id="ARBA00023180"/>
    </source>
</evidence>
<feature type="disulfide bond" evidence="8">
    <location>
        <begin position="137"/>
        <end position="142"/>
    </location>
</feature>
<feature type="region of interest" description="Disordered" evidence="9">
    <location>
        <begin position="33"/>
        <end position="53"/>
    </location>
</feature>
<dbReference type="AlphaFoldDB" id="A0A6P8W6N5"/>
<feature type="compositionally biased region" description="Basic residues" evidence="9">
    <location>
        <begin position="33"/>
        <end position="46"/>
    </location>
</feature>
<evidence type="ECO:0000313" key="12">
    <source>
        <dbReference type="Proteomes" id="UP000515160"/>
    </source>
</evidence>
<evidence type="ECO:0000256" key="10">
    <source>
        <dbReference type="SAM" id="SignalP"/>
    </source>
</evidence>
<dbReference type="FunFam" id="2.40.70.10:FF:000008">
    <property type="entry name" value="Cathepsin D"/>
    <property type="match status" value="1"/>
</dbReference>
<accession>A0A6P8W6N5</accession>
<feature type="signal peptide" evidence="10">
    <location>
        <begin position="1"/>
        <end position="30"/>
    </location>
</feature>
<dbReference type="GO" id="GO:0005764">
    <property type="term" value="C:lysosome"/>
    <property type="evidence" value="ECO:0007669"/>
    <property type="project" value="TreeGrafter"/>
</dbReference>
<keyword evidence="4" id="KW-0378">Hydrolase</keyword>
<name>A0A6P8W6N5_DROAB</name>
<dbReference type="PRINTS" id="PR00792">
    <property type="entry name" value="PEPSIN"/>
</dbReference>
<dbReference type="InterPro" id="IPR021109">
    <property type="entry name" value="Peptidase_aspartic_dom_sf"/>
</dbReference>
<dbReference type="Pfam" id="PF00026">
    <property type="entry name" value="Asp"/>
    <property type="match status" value="1"/>
</dbReference>
<proteinExistence type="inferred from homology"/>
<keyword evidence="6" id="KW-0325">Glycoprotein</keyword>
<dbReference type="InterPro" id="IPR001461">
    <property type="entry name" value="Aspartic_peptidase_A1"/>
</dbReference>
<evidence type="ECO:0000256" key="7">
    <source>
        <dbReference type="PIRSR" id="PIRSR601461-1"/>
    </source>
</evidence>
<evidence type="ECO:0000256" key="9">
    <source>
        <dbReference type="SAM" id="MobiDB-lite"/>
    </source>
</evidence>
<keyword evidence="10" id="KW-0732">Signal</keyword>
<keyword evidence="2 13" id="KW-0645">Protease</keyword>